<accession>A0ABR4YJG8</accession>
<reference evidence="2 3" key="1">
    <citation type="submission" date="2014-09" db="EMBL/GenBank/DDBJ databases">
        <title>Alistipes sp. 627, sp. nov., a novel member of the family Rikenellaceae isolated from human faeces.</title>
        <authorList>
            <person name="Shkoporov A.N."/>
            <person name="Chaplin A.V."/>
            <person name="Motuzova O.V."/>
            <person name="Kafarskaia L.I."/>
            <person name="Khokhlova E.V."/>
            <person name="Efimov B.A."/>
        </authorList>
    </citation>
    <scope>NUCLEOTIDE SEQUENCE [LARGE SCALE GENOMIC DNA]</scope>
    <source>
        <strain evidence="2 3">627</strain>
    </source>
</reference>
<keyword evidence="3" id="KW-1185">Reference proteome</keyword>
<evidence type="ECO:0008006" key="4">
    <source>
        <dbReference type="Google" id="ProtNLM"/>
    </source>
</evidence>
<dbReference type="EMBL" id="JRGF01000004">
    <property type="protein sequence ID" value="KHE42389.1"/>
    <property type="molecule type" value="Genomic_DNA"/>
</dbReference>
<evidence type="ECO:0000313" key="3">
    <source>
        <dbReference type="Proteomes" id="UP000030889"/>
    </source>
</evidence>
<dbReference type="RefSeq" id="WP_035472482.1">
    <property type="nucleotide sequence ID" value="NZ_JRGF01000004.1"/>
</dbReference>
<gene>
    <name evidence="2" type="ORF">LG35_03905</name>
</gene>
<feature type="chain" id="PRO_5046540471" description="DUF4468 domain-containing protein" evidence="1">
    <location>
        <begin position="23"/>
        <end position="221"/>
    </location>
</feature>
<organism evidence="2 3">
    <name type="scientific">Alistipes inops</name>
    <dbReference type="NCBI Taxonomy" id="1501391"/>
    <lineage>
        <taxon>Bacteria</taxon>
        <taxon>Pseudomonadati</taxon>
        <taxon>Bacteroidota</taxon>
        <taxon>Bacteroidia</taxon>
        <taxon>Bacteroidales</taxon>
        <taxon>Rikenellaceae</taxon>
        <taxon>Alistipes</taxon>
    </lineage>
</organism>
<feature type="signal peptide" evidence="1">
    <location>
        <begin position="1"/>
        <end position="22"/>
    </location>
</feature>
<name>A0ABR4YJG8_9BACT</name>
<keyword evidence="1" id="KW-0732">Signal</keyword>
<comment type="caution">
    <text evidence="2">The sequence shown here is derived from an EMBL/GenBank/DDBJ whole genome shotgun (WGS) entry which is preliminary data.</text>
</comment>
<evidence type="ECO:0000313" key="2">
    <source>
        <dbReference type="EMBL" id="KHE42389.1"/>
    </source>
</evidence>
<evidence type="ECO:0000256" key="1">
    <source>
        <dbReference type="SAM" id="SignalP"/>
    </source>
</evidence>
<proteinExistence type="predicted"/>
<sequence>MKKWMKLLPAVAALFVSLPVFPQFVLTPQGFVNAADGTSDCYVIECPGAGQEELFRAVSYFLEVQMAGSRTMFHAAEPDSFSVNAFVRGAVADGARAFRSLYDMEFRMMFDIRDGQVCVRAPEVKAMRRVTFDEEAEPEAPMEPGLTVRIGHRPGKVEVARLFVSRSYVPVGASLYDGSGGDVIFNRRGKLKRKVAKASLEDYFNGLTGALERHLCAEGGR</sequence>
<protein>
    <recommendedName>
        <fullName evidence="4">DUF4468 domain-containing protein</fullName>
    </recommendedName>
</protein>
<dbReference type="Proteomes" id="UP000030889">
    <property type="component" value="Unassembled WGS sequence"/>
</dbReference>